<dbReference type="InterPro" id="IPR003542">
    <property type="entry name" value="Enbac_synth_compD-like"/>
</dbReference>
<dbReference type="GO" id="GO:0005886">
    <property type="term" value="C:plasma membrane"/>
    <property type="evidence" value="ECO:0007669"/>
    <property type="project" value="TreeGrafter"/>
</dbReference>
<dbReference type="PANTHER" id="PTHR38096:SF1">
    <property type="entry name" value="ENTEROBACTIN SYNTHASE COMPONENT D"/>
    <property type="match status" value="1"/>
</dbReference>
<dbReference type="Pfam" id="PF17837">
    <property type="entry name" value="4PPT_N"/>
    <property type="match status" value="1"/>
</dbReference>
<keyword evidence="3" id="KW-0460">Magnesium</keyword>
<evidence type="ECO:0000259" key="4">
    <source>
        <dbReference type="Pfam" id="PF01648"/>
    </source>
</evidence>
<dbReference type="GO" id="GO:0000287">
    <property type="term" value="F:magnesium ion binding"/>
    <property type="evidence" value="ECO:0007669"/>
    <property type="project" value="InterPro"/>
</dbReference>
<evidence type="ECO:0000256" key="3">
    <source>
        <dbReference type="PIRSR" id="PIRSR603542-2"/>
    </source>
</evidence>
<feature type="binding site" evidence="2">
    <location>
        <position position="154"/>
    </location>
    <ligand>
        <name>CoA</name>
        <dbReference type="ChEBI" id="CHEBI:57287"/>
    </ligand>
</feature>
<evidence type="ECO:0000256" key="2">
    <source>
        <dbReference type="PIRSR" id="PIRSR603542-1"/>
    </source>
</evidence>
<comment type="cofactor">
    <cofactor evidence="3">
        <name>Mg(2+)</name>
        <dbReference type="ChEBI" id="CHEBI:18420"/>
    </cofactor>
</comment>
<dbReference type="InterPro" id="IPR041354">
    <property type="entry name" value="4PPT_N"/>
</dbReference>
<dbReference type="OrthoDB" id="8210607at2"/>
<dbReference type="GO" id="GO:0008897">
    <property type="term" value="F:holo-[acyl-carrier-protein] synthase activity"/>
    <property type="evidence" value="ECO:0007669"/>
    <property type="project" value="InterPro"/>
</dbReference>
<evidence type="ECO:0000313" key="7">
    <source>
        <dbReference type="Proteomes" id="UP000298860"/>
    </source>
</evidence>
<feature type="binding site" evidence="3">
    <location>
        <position position="107"/>
    </location>
    <ligand>
        <name>Mg(2+)</name>
        <dbReference type="ChEBI" id="CHEBI:18420"/>
    </ligand>
</feature>
<feature type="binding site" evidence="2">
    <location>
        <position position="150"/>
    </location>
    <ligand>
        <name>CoA</name>
        <dbReference type="ChEBI" id="CHEBI:57287"/>
    </ligand>
</feature>
<feature type="binding site" evidence="2">
    <location>
        <position position="47"/>
    </location>
    <ligand>
        <name>CoA</name>
        <dbReference type="ChEBI" id="CHEBI:57287"/>
    </ligand>
</feature>
<evidence type="ECO:0000259" key="5">
    <source>
        <dbReference type="Pfam" id="PF17837"/>
    </source>
</evidence>
<sequence length="222" mass="23902">MIEELLPERVAAAEATTDPTDAVLFPEEEALLARSVEKRRREFTTGRVCARRALAQFGVPAVPILRGPKGEPRWPDGIVGSITHCAGYRAAVAARVTDLASVGIDAEPHGPLPDGVLGAVSLAEERSQLAELDRAEPETPWDRLLFCAKESVYKAWFPLAGRWLGFEDAAVTIHPDTRTFEAKLLVPGPVLAGRPLTGFTGRWLVRDGLVLAAIAVPARPTG</sequence>
<dbReference type="AlphaFoldDB" id="A0A4D4JA76"/>
<protein>
    <submittedName>
        <fullName evidence="6">4'-phosphopantetheinyl transferase</fullName>
    </submittedName>
</protein>
<dbReference type="GO" id="GO:0009239">
    <property type="term" value="P:enterobactin biosynthetic process"/>
    <property type="evidence" value="ECO:0007669"/>
    <property type="project" value="InterPro"/>
</dbReference>
<name>A0A4D4JA76_9PSEU</name>
<dbReference type="InterPro" id="IPR008278">
    <property type="entry name" value="4-PPantetheinyl_Trfase_dom"/>
</dbReference>
<dbReference type="EMBL" id="BJFL01000019">
    <property type="protein sequence ID" value="GDY31910.1"/>
    <property type="molecule type" value="Genomic_DNA"/>
</dbReference>
<dbReference type="GO" id="GO:0009366">
    <property type="term" value="C:enterobactin synthetase complex"/>
    <property type="evidence" value="ECO:0007669"/>
    <property type="project" value="InterPro"/>
</dbReference>
<dbReference type="InterPro" id="IPR037143">
    <property type="entry name" value="4-PPantetheinyl_Trfase_dom_sf"/>
</dbReference>
<feature type="domain" description="4'-phosphopantetheinyl transferase" evidence="4">
    <location>
        <begin position="101"/>
        <end position="179"/>
    </location>
</feature>
<dbReference type="Gene3D" id="3.90.470.20">
    <property type="entry name" value="4'-phosphopantetheinyl transferase domain"/>
    <property type="match status" value="1"/>
</dbReference>
<reference evidence="7" key="1">
    <citation type="submission" date="2019-04" db="EMBL/GenBank/DDBJ databases">
        <title>Draft genome sequence of Pseudonocardiaceae bacterium SL3-2-4.</title>
        <authorList>
            <person name="Ningsih F."/>
            <person name="Yokota A."/>
            <person name="Sakai Y."/>
            <person name="Nanatani K."/>
            <person name="Yabe S."/>
            <person name="Oetari A."/>
            <person name="Sjamsuridzal W."/>
        </authorList>
    </citation>
    <scope>NUCLEOTIDE SEQUENCE [LARGE SCALE GENOMIC DNA]</scope>
    <source>
        <strain evidence="7">SL3-2-4</strain>
    </source>
</reference>
<dbReference type="Pfam" id="PF01648">
    <property type="entry name" value="ACPS"/>
    <property type="match status" value="1"/>
</dbReference>
<keyword evidence="7" id="KW-1185">Reference proteome</keyword>
<evidence type="ECO:0000256" key="1">
    <source>
        <dbReference type="ARBA" id="ARBA00022679"/>
    </source>
</evidence>
<dbReference type="SUPFAM" id="SSF56214">
    <property type="entry name" value="4'-phosphopantetheinyl transferase"/>
    <property type="match status" value="1"/>
</dbReference>
<feature type="domain" description="4'-phosphopantetheinyl transferase N-terminal" evidence="5">
    <location>
        <begin position="27"/>
        <end position="94"/>
    </location>
</feature>
<feature type="binding site" evidence="3">
    <location>
        <position position="106"/>
    </location>
    <ligand>
        <name>Mg(2+)</name>
        <dbReference type="ChEBI" id="CHEBI:18420"/>
    </ligand>
</feature>
<gene>
    <name evidence="6" type="ORF">GTS_35430</name>
</gene>
<feature type="binding site" evidence="3">
    <location>
        <position position="105"/>
    </location>
    <ligand>
        <name>Mg(2+)</name>
        <dbReference type="ChEBI" id="CHEBI:18420"/>
    </ligand>
</feature>
<proteinExistence type="predicted"/>
<feature type="binding site" evidence="2">
    <location>
        <position position="39"/>
    </location>
    <ligand>
        <name>CoA</name>
        <dbReference type="ChEBI" id="CHEBI:57287"/>
    </ligand>
</feature>
<dbReference type="RefSeq" id="WP_137814962.1">
    <property type="nucleotide sequence ID" value="NZ_BJFL01000019.1"/>
</dbReference>
<dbReference type="Proteomes" id="UP000298860">
    <property type="component" value="Unassembled WGS sequence"/>
</dbReference>
<feature type="binding site" evidence="2">
    <location>
        <begin position="83"/>
        <end position="84"/>
    </location>
    <ligand>
        <name>CoA</name>
        <dbReference type="ChEBI" id="CHEBI:57287"/>
    </ligand>
</feature>
<organism evidence="6 7">
    <name type="scientific">Gandjariella thermophila</name>
    <dbReference type="NCBI Taxonomy" id="1931992"/>
    <lineage>
        <taxon>Bacteria</taxon>
        <taxon>Bacillati</taxon>
        <taxon>Actinomycetota</taxon>
        <taxon>Actinomycetes</taxon>
        <taxon>Pseudonocardiales</taxon>
        <taxon>Pseudonocardiaceae</taxon>
        <taxon>Gandjariella</taxon>
    </lineage>
</organism>
<evidence type="ECO:0000313" key="6">
    <source>
        <dbReference type="EMBL" id="GDY31910.1"/>
    </source>
</evidence>
<feature type="binding site" evidence="2">
    <location>
        <position position="164"/>
    </location>
    <ligand>
        <name>CoA</name>
        <dbReference type="ChEBI" id="CHEBI:57287"/>
    </ligand>
</feature>
<keyword evidence="1 6" id="KW-0808">Transferase</keyword>
<comment type="caution">
    <text evidence="6">The sequence shown here is derived from an EMBL/GenBank/DDBJ whole genome shotgun (WGS) entry which is preliminary data.</text>
</comment>
<dbReference type="PRINTS" id="PR01399">
    <property type="entry name" value="ENTSNTHTASED"/>
</dbReference>
<feature type="binding site" evidence="2">
    <location>
        <position position="105"/>
    </location>
    <ligand>
        <name>CoA</name>
        <dbReference type="ChEBI" id="CHEBI:57287"/>
    </ligand>
</feature>
<accession>A0A4D4JA76</accession>
<dbReference type="PANTHER" id="PTHR38096">
    <property type="entry name" value="ENTEROBACTIN SYNTHASE COMPONENT D"/>
    <property type="match status" value="1"/>
</dbReference>
<keyword evidence="3" id="KW-0479">Metal-binding</keyword>